<comment type="caution">
    <text evidence="1">The sequence shown here is derived from an EMBL/GenBank/DDBJ whole genome shotgun (WGS) entry which is preliminary data.</text>
</comment>
<evidence type="ECO:0000313" key="2">
    <source>
        <dbReference type="Proteomes" id="UP001153365"/>
    </source>
</evidence>
<reference evidence="1" key="1">
    <citation type="submission" date="2022-06" db="EMBL/GenBank/DDBJ databases">
        <authorList>
            <consortium name="SYNGENTA / RWTH Aachen University"/>
        </authorList>
    </citation>
    <scope>NUCLEOTIDE SEQUENCE</scope>
</reference>
<dbReference type="Proteomes" id="UP001153365">
    <property type="component" value="Unassembled WGS sequence"/>
</dbReference>
<organism evidence="1 2">
    <name type="scientific">Phakopsora pachyrhizi</name>
    <name type="common">Asian soybean rust disease fungus</name>
    <dbReference type="NCBI Taxonomy" id="170000"/>
    <lineage>
        <taxon>Eukaryota</taxon>
        <taxon>Fungi</taxon>
        <taxon>Dikarya</taxon>
        <taxon>Basidiomycota</taxon>
        <taxon>Pucciniomycotina</taxon>
        <taxon>Pucciniomycetes</taxon>
        <taxon>Pucciniales</taxon>
        <taxon>Phakopsoraceae</taxon>
        <taxon>Phakopsora</taxon>
    </lineage>
</organism>
<gene>
    <name evidence="1" type="ORF">PPACK8108_LOCUS6232</name>
</gene>
<evidence type="ECO:0000313" key="1">
    <source>
        <dbReference type="EMBL" id="CAH7671456.1"/>
    </source>
</evidence>
<proteinExistence type="predicted"/>
<sequence>MWIGAMFRPAIVPLKCLPLIRLARLSKLVHQKITILSFLIFSFLTWYHSVFTILKVGDLTKERDRASAKAQKSWGSKTNEMVRIIKEQALKCEEERHRLMSKLVKLTSIKQVLEREVEAEVKYGPYSISCMPLRFNLMTGVHCGWWGLQQKLTQKDERVKLLILCLQQGIGL</sequence>
<accession>A0AAV0ATE3</accession>
<keyword evidence="2" id="KW-1185">Reference proteome</keyword>
<dbReference type="EMBL" id="CALTRL010001196">
    <property type="protein sequence ID" value="CAH7671456.1"/>
    <property type="molecule type" value="Genomic_DNA"/>
</dbReference>
<dbReference type="AlphaFoldDB" id="A0AAV0ATE3"/>
<name>A0AAV0ATE3_PHAPC</name>
<protein>
    <submittedName>
        <fullName evidence="1">Uncharacterized protein</fullName>
    </submittedName>
</protein>